<protein>
    <submittedName>
        <fullName evidence="2">Uncharacterized protein</fullName>
    </submittedName>
</protein>
<dbReference type="AlphaFoldDB" id="A0A9Q0M2X5"/>
<dbReference type="Proteomes" id="UP001142055">
    <property type="component" value="Chromosome 3"/>
</dbReference>
<keyword evidence="1" id="KW-1133">Transmembrane helix</keyword>
<feature type="transmembrane region" description="Helical" evidence="1">
    <location>
        <begin position="95"/>
        <end position="112"/>
    </location>
</feature>
<proteinExistence type="predicted"/>
<gene>
    <name evidence="2" type="ORF">RDWZM_009021</name>
</gene>
<sequence length="119" mass="13212">MNAFSIVRMVLLIFLIIVLVLMIILFSRSIIGIVRNERSKDNTNVAISSALVAANAILGLLGAYREHFLFTLIFAILQTVIIICELFFAISGWVFIPWVGSAVLAYVLAFMIKKGYTQG</sequence>
<organism evidence="2 3">
    <name type="scientific">Blomia tropicalis</name>
    <name type="common">Mite</name>
    <dbReference type="NCBI Taxonomy" id="40697"/>
    <lineage>
        <taxon>Eukaryota</taxon>
        <taxon>Metazoa</taxon>
        <taxon>Ecdysozoa</taxon>
        <taxon>Arthropoda</taxon>
        <taxon>Chelicerata</taxon>
        <taxon>Arachnida</taxon>
        <taxon>Acari</taxon>
        <taxon>Acariformes</taxon>
        <taxon>Sarcoptiformes</taxon>
        <taxon>Astigmata</taxon>
        <taxon>Glycyphagoidea</taxon>
        <taxon>Echimyopodidae</taxon>
        <taxon>Blomia</taxon>
    </lineage>
</organism>
<keyword evidence="3" id="KW-1185">Reference proteome</keyword>
<evidence type="ECO:0000313" key="2">
    <source>
        <dbReference type="EMBL" id="KAJ6217864.1"/>
    </source>
</evidence>
<evidence type="ECO:0000256" key="1">
    <source>
        <dbReference type="SAM" id="Phobius"/>
    </source>
</evidence>
<reference evidence="2" key="1">
    <citation type="submission" date="2022-12" db="EMBL/GenBank/DDBJ databases">
        <title>Genome assemblies of Blomia tropicalis.</title>
        <authorList>
            <person name="Cui Y."/>
        </authorList>
    </citation>
    <scope>NUCLEOTIDE SEQUENCE</scope>
    <source>
        <tissue evidence="2">Adult mites</tissue>
    </source>
</reference>
<dbReference type="OMA" id="NGWIFIV"/>
<comment type="caution">
    <text evidence="2">The sequence shown here is derived from an EMBL/GenBank/DDBJ whole genome shotgun (WGS) entry which is preliminary data.</text>
</comment>
<dbReference type="EMBL" id="JAPWDV010000003">
    <property type="protein sequence ID" value="KAJ6217864.1"/>
    <property type="molecule type" value="Genomic_DNA"/>
</dbReference>
<accession>A0A9Q0M2X5</accession>
<feature type="transmembrane region" description="Helical" evidence="1">
    <location>
        <begin position="43"/>
        <end position="61"/>
    </location>
</feature>
<keyword evidence="1" id="KW-0812">Transmembrane</keyword>
<keyword evidence="1" id="KW-0472">Membrane</keyword>
<feature type="transmembrane region" description="Helical" evidence="1">
    <location>
        <begin position="68"/>
        <end position="89"/>
    </location>
</feature>
<name>A0A9Q0M2X5_BLOTA</name>
<dbReference type="OrthoDB" id="6510017at2759"/>
<feature type="transmembrane region" description="Helical" evidence="1">
    <location>
        <begin position="9"/>
        <end position="31"/>
    </location>
</feature>
<evidence type="ECO:0000313" key="3">
    <source>
        <dbReference type="Proteomes" id="UP001142055"/>
    </source>
</evidence>